<dbReference type="OMA" id="NWACVAL"/>
<keyword evidence="3" id="KW-0813">Transport</keyword>
<dbReference type="GO" id="GO:0006817">
    <property type="term" value="P:phosphate ion transport"/>
    <property type="evidence" value="ECO:0007669"/>
    <property type="project" value="EnsemblFungi"/>
</dbReference>
<dbReference type="GO" id="GO:0005886">
    <property type="term" value="C:plasma membrane"/>
    <property type="evidence" value="ECO:0007669"/>
    <property type="project" value="TreeGrafter"/>
</dbReference>
<feature type="transmembrane region" description="Helical" evidence="8">
    <location>
        <begin position="144"/>
        <end position="163"/>
    </location>
</feature>
<protein>
    <recommendedName>
        <fullName evidence="15">CSC1/OSCA1-like 7TM region domain-containing protein</fullName>
    </recommendedName>
</protein>
<keyword evidence="5 8" id="KW-1133">Transmembrane helix</keyword>
<organism evidence="13 14">
    <name type="scientific">Eremothecium cymbalariae (strain CBS 270.75 / DBVPG 7215 / KCTC 17166 / NRRL Y-17582)</name>
    <name type="common">Yeast</name>
    <dbReference type="NCBI Taxonomy" id="931890"/>
    <lineage>
        <taxon>Eukaryota</taxon>
        <taxon>Fungi</taxon>
        <taxon>Dikarya</taxon>
        <taxon>Ascomycota</taxon>
        <taxon>Saccharomycotina</taxon>
        <taxon>Saccharomycetes</taxon>
        <taxon>Saccharomycetales</taxon>
        <taxon>Saccharomycetaceae</taxon>
        <taxon>Eremothecium</taxon>
    </lineage>
</organism>
<evidence type="ECO:0000256" key="8">
    <source>
        <dbReference type="SAM" id="Phobius"/>
    </source>
</evidence>
<dbReference type="EMBL" id="CP002501">
    <property type="protein sequence ID" value="AET40088.1"/>
    <property type="molecule type" value="Genomic_DNA"/>
</dbReference>
<name>I6NDE6_ERECY</name>
<evidence type="ECO:0008006" key="15">
    <source>
        <dbReference type="Google" id="ProtNLM"/>
    </source>
</evidence>
<dbReference type="PANTHER" id="PTHR13018:SF139">
    <property type="entry name" value="PHOSPHATE METABOLISM PROTEIN 7"/>
    <property type="match status" value="1"/>
</dbReference>
<keyword evidence="4 8" id="KW-0812">Transmembrane</keyword>
<dbReference type="PANTHER" id="PTHR13018">
    <property type="entry name" value="PROBABLE MEMBRANE PROTEIN DUF221-RELATED"/>
    <property type="match status" value="1"/>
</dbReference>
<dbReference type="GeneID" id="11470759"/>
<dbReference type="eggNOG" id="KOG1134">
    <property type="taxonomic scope" value="Eukaryota"/>
</dbReference>
<feature type="domain" description="10TM putative phosphate transporter extracellular tail" evidence="10">
    <location>
        <begin position="830"/>
        <end position="922"/>
    </location>
</feature>
<dbReference type="InterPro" id="IPR027815">
    <property type="entry name" value="CSC1/OSCA1-like_cyt"/>
</dbReference>
<evidence type="ECO:0000259" key="9">
    <source>
        <dbReference type="Pfam" id="PF02714"/>
    </source>
</evidence>
<feature type="transmembrane region" description="Helical" evidence="8">
    <location>
        <begin position="652"/>
        <end position="674"/>
    </location>
</feature>
<comment type="subcellular location">
    <subcellularLocation>
        <location evidence="1">Membrane</location>
        <topology evidence="1">Multi-pass membrane protein</topology>
    </subcellularLocation>
</comment>
<dbReference type="GO" id="GO:0005227">
    <property type="term" value="F:calcium-activated cation channel activity"/>
    <property type="evidence" value="ECO:0007669"/>
    <property type="project" value="InterPro"/>
</dbReference>
<keyword evidence="14" id="KW-1185">Reference proteome</keyword>
<feature type="region of interest" description="Disordered" evidence="7">
    <location>
        <begin position="765"/>
        <end position="811"/>
    </location>
</feature>
<dbReference type="InterPro" id="IPR032880">
    <property type="entry name" value="CSC1/OSCA1-like_N"/>
</dbReference>
<dbReference type="KEGG" id="erc:Ecym_5329"/>
<feature type="transmembrane region" description="Helical" evidence="8">
    <location>
        <begin position="539"/>
        <end position="568"/>
    </location>
</feature>
<feature type="transmembrane region" description="Helical" evidence="8">
    <location>
        <begin position="680"/>
        <end position="697"/>
    </location>
</feature>
<dbReference type="HOGENOM" id="CLU_002458_2_1_1"/>
<evidence type="ECO:0000256" key="1">
    <source>
        <dbReference type="ARBA" id="ARBA00004141"/>
    </source>
</evidence>
<dbReference type="Pfam" id="PF12621">
    <property type="entry name" value="PHM7_ext"/>
    <property type="match status" value="1"/>
</dbReference>
<dbReference type="FunCoup" id="I6NDE6">
    <property type="interactions" value="140"/>
</dbReference>
<dbReference type="RefSeq" id="XP_003646905.1">
    <property type="nucleotide sequence ID" value="XM_003646857.1"/>
</dbReference>
<evidence type="ECO:0000259" key="11">
    <source>
        <dbReference type="Pfam" id="PF13967"/>
    </source>
</evidence>
<evidence type="ECO:0000256" key="7">
    <source>
        <dbReference type="SAM" id="MobiDB-lite"/>
    </source>
</evidence>
<feature type="transmembrane region" description="Helical" evidence="8">
    <location>
        <begin position="614"/>
        <end position="632"/>
    </location>
</feature>
<evidence type="ECO:0000313" key="14">
    <source>
        <dbReference type="Proteomes" id="UP000006790"/>
    </source>
</evidence>
<comment type="similarity">
    <text evidence="2">Belongs to the CSC1 (TC 1.A.17) family.</text>
</comment>
<dbReference type="Pfam" id="PF13967">
    <property type="entry name" value="RSN1_TM"/>
    <property type="match status" value="1"/>
</dbReference>
<dbReference type="Pfam" id="PF02714">
    <property type="entry name" value="RSN1_7TM"/>
    <property type="match status" value="1"/>
</dbReference>
<evidence type="ECO:0000256" key="2">
    <source>
        <dbReference type="ARBA" id="ARBA00007779"/>
    </source>
</evidence>
<feature type="transmembrane region" description="Helical" evidence="8">
    <location>
        <begin position="12"/>
        <end position="34"/>
    </location>
</feature>
<feature type="transmembrane region" description="Helical" evidence="8">
    <location>
        <begin position="94"/>
        <end position="117"/>
    </location>
</feature>
<feature type="domain" description="CSC1/OSCA1-like cytosolic" evidence="12">
    <location>
        <begin position="217"/>
        <end position="387"/>
    </location>
</feature>
<feature type="domain" description="CSC1/OSCA1-like N-terminal transmembrane" evidence="11">
    <location>
        <begin position="14"/>
        <end position="165"/>
    </location>
</feature>
<dbReference type="OrthoDB" id="1076608at2759"/>
<feature type="region of interest" description="Disordered" evidence="7">
    <location>
        <begin position="267"/>
        <end position="288"/>
    </location>
</feature>
<proteinExistence type="inferred from homology"/>
<dbReference type="AlphaFoldDB" id="I6NDE6"/>
<evidence type="ECO:0000259" key="10">
    <source>
        <dbReference type="Pfam" id="PF12621"/>
    </source>
</evidence>
<evidence type="ECO:0000256" key="5">
    <source>
        <dbReference type="ARBA" id="ARBA00022989"/>
    </source>
</evidence>
<evidence type="ECO:0000256" key="3">
    <source>
        <dbReference type="ARBA" id="ARBA00022448"/>
    </source>
</evidence>
<dbReference type="InterPro" id="IPR003864">
    <property type="entry name" value="CSC1/OSCA1-like_7TM"/>
</dbReference>
<sequence>MAVSTPDATSSASAFVTTFLFNGIIALLFVLLFLTLRPKYQRVYQPRSLPDVNTVRDPERTDEVPDGYFSWVAYLFTKPHSYLIQNMSLDGYFFVRYLIIFGSLSLIGCVILFPILLPVNAVRGRRFKGFERLAFSNVTNKNRFFAHVFLSWLYFGILIYTIYRELYYYVSMRQAIQTTPYYNSQVGSRTLILTEFSPPSNGKSGGIGDDEEEAILRSTFKGVQYVVLARDHSELQKLVRERAKVTKKYESALNKVVNKSVKVRRGAELDGNASTTTSRFPHPEKSDDDFEKYLKKRPTHGLGKIPLIGDKVDTLDYCPNQIGKLNSEIKSKQDNWTSDKKAGTCFLVFESQKDAQLAYQTTPAVLKRSSYDKRLIGYAPEDICWENLDTSKAIRKSKRAIGNAILTAMIIFWAIPVAAVGAISNINFLTEKVHFLRFINNMPSSLMGIITGLLPSIALAILMSLVPIFIKKVGRISGSVTRQDTELYCQGWYFAFQVVQVFLVTTLASSATSTVSAVIDDPDNAMILLSNNMPKASNFYITYFLLLGLLFPSGFLLQLVTLVLSMFLGKILDSTPRQKWNRYNRLSLPHWGVIYPLVELLVCIYITYSIISPMLLIFSSIALCFFSLAYLYNLNYVYGFSYDLKGRNYVRALFQIFVGLYLAEICLLGLFIMAKSWGPMVLNIIFMILTVVAHLYFKRRFLPLVDAIPLSVINHSEDVGNFVYPARDQGLSEVLQAGDPSVAAGDIVTVTGDKVVGLLSGLSGSKNPNSSAGPPSSSDQKQSRLVSGDTSESADKAAETAAESTGKAVDDSLALSVSKPSSLLAKIKGYFSPSTTCTYPLVKNRVPEAYNLPVNYESDYERLAYTDPCVTEAEPIIWVAKDPMGVSTKQIQFASKFGVQVKDENTDYDEKGRSAYTGNPPDFDPTKKT</sequence>
<evidence type="ECO:0000256" key="6">
    <source>
        <dbReference type="ARBA" id="ARBA00023136"/>
    </source>
</evidence>
<feature type="transmembrane region" description="Helical" evidence="8">
    <location>
        <begin position="588"/>
        <end position="608"/>
    </location>
</feature>
<feature type="transmembrane region" description="Helical" evidence="8">
    <location>
        <begin position="446"/>
        <end position="470"/>
    </location>
</feature>
<evidence type="ECO:0000313" key="13">
    <source>
        <dbReference type="EMBL" id="AET40088.1"/>
    </source>
</evidence>
<dbReference type="InterPro" id="IPR022257">
    <property type="entry name" value="PHM7_ext"/>
</dbReference>
<gene>
    <name evidence="13" type="ordered locus">Ecym_5329</name>
</gene>
<dbReference type="Pfam" id="PF14703">
    <property type="entry name" value="PHM7_cyt"/>
    <property type="match status" value="1"/>
</dbReference>
<keyword evidence="6 8" id="KW-0472">Membrane</keyword>
<accession>I6NDE6</accession>
<feature type="compositionally biased region" description="Polar residues" evidence="7">
    <location>
        <begin position="779"/>
        <end position="791"/>
    </location>
</feature>
<feature type="transmembrane region" description="Helical" evidence="8">
    <location>
        <begin position="400"/>
        <end position="426"/>
    </location>
</feature>
<reference evidence="13 14" key="1">
    <citation type="journal article" date="2011" name="G3 (Bethesda)">
        <title>Genome evolution in the Eremothecium clade of the Saccharomyces complex revealed by comparative genomics.</title>
        <authorList>
            <person name="Wendland J."/>
            <person name="Walther A."/>
        </authorList>
    </citation>
    <scope>NUCLEOTIDE SEQUENCE [LARGE SCALE GENOMIC DNA]</scope>
    <source>
        <strain evidence="14">CBS 270.75 / DBVPG 7215 / KCTC 17166 / NRRL Y-17582</strain>
    </source>
</reference>
<evidence type="ECO:0000259" key="12">
    <source>
        <dbReference type="Pfam" id="PF14703"/>
    </source>
</evidence>
<dbReference type="InParanoid" id="I6NDE6"/>
<evidence type="ECO:0000256" key="4">
    <source>
        <dbReference type="ARBA" id="ARBA00022692"/>
    </source>
</evidence>
<feature type="compositionally biased region" description="Basic and acidic residues" evidence="7">
    <location>
        <begin position="904"/>
        <end position="913"/>
    </location>
</feature>
<feature type="domain" description="CSC1/OSCA1-like 7TM region" evidence="9">
    <location>
        <begin position="398"/>
        <end position="671"/>
    </location>
</feature>
<feature type="compositionally biased region" description="Low complexity" evidence="7">
    <location>
        <begin position="765"/>
        <end position="778"/>
    </location>
</feature>
<dbReference type="InterPro" id="IPR045122">
    <property type="entry name" value="Csc1-like"/>
</dbReference>
<feature type="transmembrane region" description="Helical" evidence="8">
    <location>
        <begin position="491"/>
        <end position="519"/>
    </location>
</feature>
<dbReference type="Proteomes" id="UP000006790">
    <property type="component" value="Chromosome 5"/>
</dbReference>
<feature type="region of interest" description="Disordered" evidence="7">
    <location>
        <begin position="904"/>
        <end position="929"/>
    </location>
</feature>